<dbReference type="Gene3D" id="3.30.565.10">
    <property type="entry name" value="Histidine kinase-like ATPase, C-terminal domain"/>
    <property type="match status" value="1"/>
</dbReference>
<dbReference type="PANTHER" id="PTHR10169:SF38">
    <property type="entry name" value="DNA TOPOISOMERASE 2"/>
    <property type="match status" value="1"/>
</dbReference>
<dbReference type="AlphaFoldDB" id="A0A5K3ERP5"/>
<dbReference type="GO" id="GO:0003918">
    <property type="term" value="F:DNA topoisomerase type II (double strand cut, ATP-hydrolyzing) activity"/>
    <property type="evidence" value="ECO:0007669"/>
    <property type="project" value="UniProtKB-EC"/>
</dbReference>
<dbReference type="GO" id="GO:0000819">
    <property type="term" value="P:sister chromatid segregation"/>
    <property type="evidence" value="ECO:0007669"/>
    <property type="project" value="TreeGrafter"/>
</dbReference>
<organism evidence="8">
    <name type="scientific">Mesocestoides corti</name>
    <name type="common">Flatworm</name>
    <dbReference type="NCBI Taxonomy" id="53468"/>
    <lineage>
        <taxon>Eukaryota</taxon>
        <taxon>Metazoa</taxon>
        <taxon>Spiralia</taxon>
        <taxon>Lophotrochozoa</taxon>
        <taxon>Platyhelminthes</taxon>
        <taxon>Cestoda</taxon>
        <taxon>Eucestoda</taxon>
        <taxon>Cyclophyllidea</taxon>
        <taxon>Mesocestoididae</taxon>
        <taxon>Mesocestoides</taxon>
    </lineage>
</organism>
<keyword evidence="5" id="KW-0238">DNA-binding</keyword>
<dbReference type="PANTHER" id="PTHR10169">
    <property type="entry name" value="DNA TOPOISOMERASE/GYRASE"/>
    <property type="match status" value="1"/>
</dbReference>
<protein>
    <recommendedName>
        <fullName evidence="3">DNA topoisomerase (ATP-hydrolyzing)</fullName>
        <ecNumber evidence="3">5.6.2.2</ecNumber>
    </recommendedName>
</protein>
<name>A0A5K3ERP5_MESCO</name>
<keyword evidence="6" id="KW-0413">Isomerase</keyword>
<dbReference type="GO" id="GO:0000712">
    <property type="term" value="P:resolution of meiotic recombination intermediates"/>
    <property type="evidence" value="ECO:0007669"/>
    <property type="project" value="TreeGrafter"/>
</dbReference>
<dbReference type="GO" id="GO:0005634">
    <property type="term" value="C:nucleus"/>
    <property type="evidence" value="ECO:0007669"/>
    <property type="project" value="TreeGrafter"/>
</dbReference>
<evidence type="ECO:0000256" key="2">
    <source>
        <dbReference type="ARBA" id="ARBA00001946"/>
    </source>
</evidence>
<evidence type="ECO:0000256" key="3">
    <source>
        <dbReference type="ARBA" id="ARBA00012895"/>
    </source>
</evidence>
<evidence type="ECO:0000256" key="4">
    <source>
        <dbReference type="ARBA" id="ARBA00023029"/>
    </source>
</evidence>
<evidence type="ECO:0000256" key="1">
    <source>
        <dbReference type="ARBA" id="ARBA00000185"/>
    </source>
</evidence>
<keyword evidence="4" id="KW-0799">Topoisomerase</keyword>
<comment type="cofactor">
    <cofactor evidence="2">
        <name>Mg(2+)</name>
        <dbReference type="ChEBI" id="CHEBI:18420"/>
    </cofactor>
</comment>
<reference evidence="8" key="1">
    <citation type="submission" date="2019-11" db="UniProtKB">
        <authorList>
            <consortium name="WormBaseParasite"/>
        </authorList>
    </citation>
    <scope>IDENTIFICATION</scope>
</reference>
<evidence type="ECO:0000313" key="8">
    <source>
        <dbReference type="WBParaSite" id="MCU_002200-RC"/>
    </source>
</evidence>
<evidence type="ECO:0000256" key="7">
    <source>
        <dbReference type="SAM" id="MobiDB-lite"/>
    </source>
</evidence>
<feature type="region of interest" description="Disordered" evidence="7">
    <location>
        <begin position="1"/>
        <end position="26"/>
    </location>
</feature>
<dbReference type="WBParaSite" id="MCU_002200-RC">
    <property type="protein sequence ID" value="MCU_002200-RC"/>
    <property type="gene ID" value="MCU_002200"/>
</dbReference>
<dbReference type="InterPro" id="IPR050634">
    <property type="entry name" value="DNA_Topoisomerase_II"/>
</dbReference>
<dbReference type="EC" id="5.6.2.2" evidence="3"/>
<sequence length="90" mass="10324">MTGVPSSNGDVELDDGPVQTKSPRKRLSVERIYQKKTQLEHILIRPDTYIGSVSRSATMMWVFDKEKQSMVQKEITYTPGLYKIYDEILG</sequence>
<accession>A0A5K3ERP5</accession>
<evidence type="ECO:0000256" key="5">
    <source>
        <dbReference type="ARBA" id="ARBA00023125"/>
    </source>
</evidence>
<comment type="catalytic activity">
    <reaction evidence="1">
        <text>ATP-dependent breakage, passage and rejoining of double-stranded DNA.</text>
        <dbReference type="EC" id="5.6.2.2"/>
    </reaction>
</comment>
<evidence type="ECO:0000256" key="6">
    <source>
        <dbReference type="ARBA" id="ARBA00023235"/>
    </source>
</evidence>
<dbReference type="SUPFAM" id="SSF55874">
    <property type="entry name" value="ATPase domain of HSP90 chaperone/DNA topoisomerase II/histidine kinase"/>
    <property type="match status" value="1"/>
</dbReference>
<dbReference type="InterPro" id="IPR036890">
    <property type="entry name" value="HATPase_C_sf"/>
</dbReference>
<proteinExistence type="predicted"/>
<dbReference type="GO" id="GO:0003677">
    <property type="term" value="F:DNA binding"/>
    <property type="evidence" value="ECO:0007669"/>
    <property type="project" value="UniProtKB-KW"/>
</dbReference>